<evidence type="ECO:0000313" key="2">
    <source>
        <dbReference type="Proteomes" id="UP000673691"/>
    </source>
</evidence>
<dbReference type="Proteomes" id="UP000673691">
    <property type="component" value="Unassembled WGS sequence"/>
</dbReference>
<keyword evidence="2" id="KW-1185">Reference proteome</keyword>
<gene>
    <name evidence="1" type="ORF">BJ554DRAFT_3985</name>
</gene>
<name>A0A8H8DF48_9FUNG</name>
<organism evidence="1 2">
    <name type="scientific">Olpidium bornovanus</name>
    <dbReference type="NCBI Taxonomy" id="278681"/>
    <lineage>
        <taxon>Eukaryota</taxon>
        <taxon>Fungi</taxon>
        <taxon>Fungi incertae sedis</taxon>
        <taxon>Olpidiomycota</taxon>
        <taxon>Olpidiomycotina</taxon>
        <taxon>Olpidiomycetes</taxon>
        <taxon>Olpidiales</taxon>
        <taxon>Olpidiaceae</taxon>
        <taxon>Olpidium</taxon>
    </lineage>
</organism>
<sequence length="104" mass="11744">MLRAECGYRLPFVDMYLTHACSRDRCLCRRVFPTTAIREFFSIGLSSLSTYVRALAFLCTPVLPAWQPASNCRNDRMIGTSRTVLSTNFWGSKSPCTSLTIFCS</sequence>
<comment type="caution">
    <text evidence="1">The sequence shown here is derived from an EMBL/GenBank/DDBJ whole genome shotgun (WGS) entry which is preliminary data.</text>
</comment>
<protein>
    <submittedName>
        <fullName evidence="1">Uncharacterized protein</fullName>
    </submittedName>
</protein>
<dbReference type="AlphaFoldDB" id="A0A8H8DF48"/>
<evidence type="ECO:0000313" key="1">
    <source>
        <dbReference type="EMBL" id="KAG5456309.1"/>
    </source>
</evidence>
<dbReference type="EMBL" id="JAEFCI010011940">
    <property type="protein sequence ID" value="KAG5456309.1"/>
    <property type="molecule type" value="Genomic_DNA"/>
</dbReference>
<accession>A0A8H8DF48</accession>
<proteinExistence type="predicted"/>
<reference evidence="1 2" key="1">
    <citation type="journal article" name="Sci. Rep.">
        <title>Genome-scale phylogenetic analyses confirm Olpidium as the closest living zoosporic fungus to the non-flagellated, terrestrial fungi.</title>
        <authorList>
            <person name="Chang Y."/>
            <person name="Rochon D."/>
            <person name="Sekimoto S."/>
            <person name="Wang Y."/>
            <person name="Chovatia M."/>
            <person name="Sandor L."/>
            <person name="Salamov A."/>
            <person name="Grigoriev I.V."/>
            <person name="Stajich J.E."/>
            <person name="Spatafora J.W."/>
        </authorList>
    </citation>
    <scope>NUCLEOTIDE SEQUENCE [LARGE SCALE GENOMIC DNA]</scope>
    <source>
        <strain evidence="1">S191</strain>
    </source>
</reference>